<evidence type="ECO:0000313" key="2">
    <source>
        <dbReference type="Proteomes" id="UP000659172"/>
    </source>
</evidence>
<accession>A0ABX2QGV2</accession>
<dbReference type="RefSeq" id="WP_176950131.1">
    <property type="nucleotide sequence ID" value="NZ_JABXYK010000007.1"/>
</dbReference>
<sequence length="89" mass="9307">MQEATNDHEVERRALAVERALILLIGDLATRGVVSTDEAEVALQVIGGSSQASSARTSSALMLMRQLRRLRANDGAIAPGAAGCSSQES</sequence>
<dbReference type="Proteomes" id="UP000659172">
    <property type="component" value="Unassembled WGS sequence"/>
</dbReference>
<name>A0ABX2QGV2_9HYPH</name>
<protein>
    <submittedName>
        <fullName evidence="1">Uncharacterized protein</fullName>
    </submittedName>
</protein>
<dbReference type="EMBL" id="JABXYK010000007">
    <property type="protein sequence ID" value="NVP56149.1"/>
    <property type="molecule type" value="Genomic_DNA"/>
</dbReference>
<reference evidence="1 2" key="1">
    <citation type="submission" date="2020-06" db="EMBL/GenBank/DDBJ databases">
        <title>Rhizobium sp.nov. isolated from the tomato plant.</title>
        <authorList>
            <person name="Thin K.K."/>
            <person name="Zhang X."/>
            <person name="He S."/>
        </authorList>
    </citation>
    <scope>NUCLEOTIDE SEQUENCE [LARGE SCALE GENOMIC DNA]</scope>
    <source>
        <strain evidence="1 2">DBTS2</strain>
    </source>
</reference>
<proteinExistence type="predicted"/>
<organism evidence="1 2">
    <name type="scientific">Mycoplana rhizolycopersici</name>
    <dbReference type="NCBI Taxonomy" id="2746702"/>
    <lineage>
        <taxon>Bacteria</taxon>
        <taxon>Pseudomonadati</taxon>
        <taxon>Pseudomonadota</taxon>
        <taxon>Alphaproteobacteria</taxon>
        <taxon>Hyphomicrobiales</taxon>
        <taxon>Rhizobiaceae</taxon>
        <taxon>Mycoplana</taxon>
    </lineage>
</organism>
<comment type="caution">
    <text evidence="1">The sequence shown here is derived from an EMBL/GenBank/DDBJ whole genome shotgun (WGS) entry which is preliminary data.</text>
</comment>
<gene>
    <name evidence="1" type="ORF">HV823_12890</name>
</gene>
<keyword evidence="2" id="KW-1185">Reference proteome</keyword>
<evidence type="ECO:0000313" key="1">
    <source>
        <dbReference type="EMBL" id="NVP56149.1"/>
    </source>
</evidence>